<dbReference type="PANTHER" id="PTHR46517">
    <property type="entry name" value="FRUCTOSE-2,6-BISPHOSPHATASE TIGAR"/>
    <property type="match status" value="1"/>
</dbReference>
<dbReference type="AlphaFoldDB" id="A0A316VG86"/>
<keyword evidence="1" id="KW-0378">Hydrolase</keyword>
<dbReference type="GO" id="GO:0043456">
    <property type="term" value="P:regulation of pentose-phosphate shunt"/>
    <property type="evidence" value="ECO:0007669"/>
    <property type="project" value="TreeGrafter"/>
</dbReference>
<evidence type="ECO:0000313" key="4">
    <source>
        <dbReference type="Proteomes" id="UP000245771"/>
    </source>
</evidence>
<dbReference type="InterPro" id="IPR013078">
    <property type="entry name" value="His_Pase_superF_clade-1"/>
</dbReference>
<feature type="region of interest" description="Disordered" evidence="2">
    <location>
        <begin position="221"/>
        <end position="242"/>
    </location>
</feature>
<dbReference type="InterPro" id="IPR029033">
    <property type="entry name" value="His_PPase_superfam"/>
</dbReference>
<dbReference type="SMART" id="SM00855">
    <property type="entry name" value="PGAM"/>
    <property type="match status" value="1"/>
</dbReference>
<evidence type="ECO:0000256" key="2">
    <source>
        <dbReference type="SAM" id="MobiDB-lite"/>
    </source>
</evidence>
<dbReference type="GO" id="GO:0005829">
    <property type="term" value="C:cytosol"/>
    <property type="evidence" value="ECO:0007669"/>
    <property type="project" value="TreeGrafter"/>
</dbReference>
<dbReference type="CDD" id="cd07067">
    <property type="entry name" value="HP_PGM_like"/>
    <property type="match status" value="1"/>
</dbReference>
<dbReference type="GO" id="GO:0004331">
    <property type="term" value="F:fructose-2,6-bisphosphate 2-phosphatase activity"/>
    <property type="evidence" value="ECO:0007669"/>
    <property type="project" value="TreeGrafter"/>
</dbReference>
<feature type="region of interest" description="Disordered" evidence="2">
    <location>
        <begin position="156"/>
        <end position="182"/>
    </location>
</feature>
<gene>
    <name evidence="3" type="ORF">FA14DRAFT_179692</name>
</gene>
<dbReference type="Pfam" id="PF00300">
    <property type="entry name" value="His_Phos_1"/>
    <property type="match status" value="1"/>
</dbReference>
<dbReference type="Proteomes" id="UP000245771">
    <property type="component" value="Unassembled WGS sequence"/>
</dbReference>
<dbReference type="PANTHER" id="PTHR46517:SF1">
    <property type="entry name" value="FRUCTOSE-2,6-BISPHOSPHATASE TIGAR"/>
    <property type="match status" value="1"/>
</dbReference>
<dbReference type="STRING" id="1280837.A0A316VG86"/>
<evidence type="ECO:0000313" key="3">
    <source>
        <dbReference type="EMBL" id="PWN36334.1"/>
    </source>
</evidence>
<dbReference type="SUPFAM" id="SSF53254">
    <property type="entry name" value="Phosphoglycerate mutase-like"/>
    <property type="match status" value="1"/>
</dbReference>
<keyword evidence="4" id="KW-1185">Reference proteome</keyword>
<dbReference type="InterPro" id="IPR051695">
    <property type="entry name" value="Phosphoglycerate_Mutase"/>
</dbReference>
<dbReference type="Gene3D" id="3.40.50.1240">
    <property type="entry name" value="Phosphoglycerate mutase-like"/>
    <property type="match status" value="1"/>
</dbReference>
<reference evidence="3 4" key="1">
    <citation type="journal article" date="2018" name="Mol. Biol. Evol.">
        <title>Broad Genomic Sampling Reveals a Smut Pathogenic Ancestry of the Fungal Clade Ustilaginomycotina.</title>
        <authorList>
            <person name="Kijpornyongpan T."/>
            <person name="Mondo S.J."/>
            <person name="Barry K."/>
            <person name="Sandor L."/>
            <person name="Lee J."/>
            <person name="Lipzen A."/>
            <person name="Pangilinan J."/>
            <person name="LaButti K."/>
            <person name="Hainaut M."/>
            <person name="Henrissat B."/>
            <person name="Grigoriev I.V."/>
            <person name="Spatafora J.W."/>
            <person name="Aime M.C."/>
        </authorList>
    </citation>
    <scope>NUCLEOTIDE SEQUENCE [LARGE SCALE GENOMIC DNA]</scope>
    <source>
        <strain evidence="3 4">MCA 3882</strain>
    </source>
</reference>
<dbReference type="OrthoDB" id="354304at2759"/>
<organism evidence="3 4">
    <name type="scientific">Meira miltonrushii</name>
    <dbReference type="NCBI Taxonomy" id="1280837"/>
    <lineage>
        <taxon>Eukaryota</taxon>
        <taxon>Fungi</taxon>
        <taxon>Dikarya</taxon>
        <taxon>Basidiomycota</taxon>
        <taxon>Ustilaginomycotina</taxon>
        <taxon>Exobasidiomycetes</taxon>
        <taxon>Exobasidiales</taxon>
        <taxon>Brachybasidiaceae</taxon>
        <taxon>Meira</taxon>
    </lineage>
</organism>
<name>A0A316VG86_9BASI</name>
<dbReference type="InParanoid" id="A0A316VG86"/>
<dbReference type="GeneID" id="37022723"/>
<protein>
    <recommendedName>
        <fullName evidence="5">Phosphoglycerate mutase-like protein</fullName>
    </recommendedName>
</protein>
<evidence type="ECO:0000256" key="1">
    <source>
        <dbReference type="ARBA" id="ARBA00022801"/>
    </source>
</evidence>
<proteinExistence type="predicted"/>
<accession>A0A316VG86</accession>
<sequence length="260" mass="28716">MYPQYSRTHQPPMKHEPQVHAKELITVRHGETHAMTQGKVQGDLNGPEYHLNDKGKEQAQKIANDLKHKQVHTIISCGKGRCTETADAIKQHHPGASVYHDNDRLRGTDMGSLNGKLYNANTFSGDWRSRHPGVEDQGKVTARYTDALKDVISGHAHQSRFSGMTHVSGPEKPSTPRPGSPHRTVLVSHQWTNDELAKLTHNGGTTAKLGPGVDINKKEAPAGHSVIHFSDPDSYPRGSDGRVELHRMPKEKVTIVKKGD</sequence>
<dbReference type="EMBL" id="KZ819603">
    <property type="protein sequence ID" value="PWN36334.1"/>
    <property type="molecule type" value="Genomic_DNA"/>
</dbReference>
<evidence type="ECO:0008006" key="5">
    <source>
        <dbReference type="Google" id="ProtNLM"/>
    </source>
</evidence>
<dbReference type="GO" id="GO:0045820">
    <property type="term" value="P:negative regulation of glycolytic process"/>
    <property type="evidence" value="ECO:0007669"/>
    <property type="project" value="TreeGrafter"/>
</dbReference>
<dbReference type="RefSeq" id="XP_025356636.1">
    <property type="nucleotide sequence ID" value="XM_025500942.1"/>
</dbReference>